<gene>
    <name evidence="2" type="ORF">ALC60_02911</name>
</gene>
<dbReference type="EMBL" id="KQ982307">
    <property type="protein sequence ID" value="KYQ58109.1"/>
    <property type="molecule type" value="Genomic_DNA"/>
</dbReference>
<feature type="region of interest" description="Disordered" evidence="1">
    <location>
        <begin position="43"/>
        <end position="75"/>
    </location>
</feature>
<dbReference type="Proteomes" id="UP000075809">
    <property type="component" value="Unassembled WGS sequence"/>
</dbReference>
<evidence type="ECO:0000256" key="1">
    <source>
        <dbReference type="SAM" id="MobiDB-lite"/>
    </source>
</evidence>
<sequence>IEISYSPVPPDDNVPLDLSIPSIPDPLLLDILQYSPPPISERFPPPDLFEQPISPPSSDQLPILPPASSPIGPSSEEWDRTFRFYSATYNADQIVTVYIPGNPTPYTVLYQHLQPLCSSTTHQHLIIPSLS</sequence>
<dbReference type="AlphaFoldDB" id="A0A151XCP3"/>
<accession>A0A151XCP3</accession>
<evidence type="ECO:0000313" key="3">
    <source>
        <dbReference type="Proteomes" id="UP000075809"/>
    </source>
</evidence>
<proteinExistence type="predicted"/>
<feature type="non-terminal residue" evidence="2">
    <location>
        <position position="1"/>
    </location>
</feature>
<organism evidence="2 3">
    <name type="scientific">Mycetomoellerius zeteki</name>
    <dbReference type="NCBI Taxonomy" id="64791"/>
    <lineage>
        <taxon>Eukaryota</taxon>
        <taxon>Metazoa</taxon>
        <taxon>Ecdysozoa</taxon>
        <taxon>Arthropoda</taxon>
        <taxon>Hexapoda</taxon>
        <taxon>Insecta</taxon>
        <taxon>Pterygota</taxon>
        <taxon>Neoptera</taxon>
        <taxon>Endopterygota</taxon>
        <taxon>Hymenoptera</taxon>
        <taxon>Apocrita</taxon>
        <taxon>Aculeata</taxon>
        <taxon>Formicoidea</taxon>
        <taxon>Formicidae</taxon>
        <taxon>Myrmicinae</taxon>
        <taxon>Mycetomoellerius</taxon>
    </lineage>
</organism>
<keyword evidence="3" id="KW-1185">Reference proteome</keyword>
<name>A0A151XCP3_9HYME</name>
<reference evidence="2 3" key="1">
    <citation type="submission" date="2015-09" db="EMBL/GenBank/DDBJ databases">
        <title>Trachymyrmex zeteki WGS genome.</title>
        <authorList>
            <person name="Nygaard S."/>
            <person name="Hu H."/>
            <person name="Boomsma J."/>
            <person name="Zhang G."/>
        </authorList>
    </citation>
    <scope>NUCLEOTIDE SEQUENCE [LARGE SCALE GENOMIC DNA]</scope>
    <source>
        <strain evidence="2">Tzet28-1</strain>
        <tissue evidence="2">Whole body</tissue>
    </source>
</reference>
<protein>
    <submittedName>
        <fullName evidence="2">Uncharacterized protein</fullName>
    </submittedName>
</protein>
<evidence type="ECO:0000313" key="2">
    <source>
        <dbReference type="EMBL" id="KYQ58109.1"/>
    </source>
</evidence>